<keyword evidence="7 8" id="KW-0503">Monooxygenase</keyword>
<keyword evidence="6 8" id="KW-0408">Iron</keyword>
<dbReference type="Gene3D" id="1.10.630.10">
    <property type="entry name" value="Cytochrome P450"/>
    <property type="match status" value="1"/>
</dbReference>
<keyword evidence="5 8" id="KW-0560">Oxidoreductase</keyword>
<dbReference type="InterPro" id="IPR001128">
    <property type="entry name" value="Cyt_P450"/>
</dbReference>
<comment type="cofactor">
    <cofactor evidence="1">
        <name>heme</name>
        <dbReference type="ChEBI" id="CHEBI:30413"/>
    </cofactor>
</comment>
<dbReference type="Proteomes" id="UP000694864">
    <property type="component" value="Chromosome 12"/>
</dbReference>
<sequence length="136" mass="15600">MRLYPPIPFQRKSAIKPDFLPSGHKVDADSTIIIFLYAMGRMRAIWGEDAAEFKPERWVSETGGLRHESSYKFFSFNAGPRACLGKHISMIQLKTVVLEILQDYDIEVLKEQKIEPYPGVILRMKNGLNVTVKNRC</sequence>
<evidence type="ECO:0000256" key="3">
    <source>
        <dbReference type="ARBA" id="ARBA00022617"/>
    </source>
</evidence>
<evidence type="ECO:0000256" key="8">
    <source>
        <dbReference type="RuleBase" id="RU000461"/>
    </source>
</evidence>
<evidence type="ECO:0000256" key="2">
    <source>
        <dbReference type="ARBA" id="ARBA00010617"/>
    </source>
</evidence>
<dbReference type="GeneID" id="104733083"/>
<evidence type="ECO:0000256" key="6">
    <source>
        <dbReference type="ARBA" id="ARBA00023004"/>
    </source>
</evidence>
<dbReference type="PROSITE" id="PS00086">
    <property type="entry name" value="CYTOCHROME_P450"/>
    <property type="match status" value="1"/>
</dbReference>
<dbReference type="InterPro" id="IPR036396">
    <property type="entry name" value="Cyt_P450_sf"/>
</dbReference>
<evidence type="ECO:0000313" key="9">
    <source>
        <dbReference type="Proteomes" id="UP000694864"/>
    </source>
</evidence>
<evidence type="ECO:0000256" key="1">
    <source>
        <dbReference type="ARBA" id="ARBA00001971"/>
    </source>
</evidence>
<dbReference type="InterPro" id="IPR017972">
    <property type="entry name" value="Cyt_P450_CS"/>
</dbReference>
<protein>
    <submittedName>
        <fullName evidence="10">Alkane hydroxylase MAH1-like</fullName>
    </submittedName>
</protein>
<proteinExistence type="inferred from homology"/>
<organism evidence="9 10">
    <name type="scientific">Camelina sativa</name>
    <name type="common">False flax</name>
    <name type="synonym">Myagrum sativum</name>
    <dbReference type="NCBI Taxonomy" id="90675"/>
    <lineage>
        <taxon>Eukaryota</taxon>
        <taxon>Viridiplantae</taxon>
        <taxon>Streptophyta</taxon>
        <taxon>Embryophyta</taxon>
        <taxon>Tracheophyta</taxon>
        <taxon>Spermatophyta</taxon>
        <taxon>Magnoliopsida</taxon>
        <taxon>eudicotyledons</taxon>
        <taxon>Gunneridae</taxon>
        <taxon>Pentapetalae</taxon>
        <taxon>rosids</taxon>
        <taxon>malvids</taxon>
        <taxon>Brassicales</taxon>
        <taxon>Brassicaceae</taxon>
        <taxon>Camelineae</taxon>
        <taxon>Camelina</taxon>
    </lineage>
</organism>
<dbReference type="SUPFAM" id="SSF48264">
    <property type="entry name" value="Cytochrome P450"/>
    <property type="match status" value="1"/>
</dbReference>
<evidence type="ECO:0000256" key="4">
    <source>
        <dbReference type="ARBA" id="ARBA00022723"/>
    </source>
</evidence>
<gene>
    <name evidence="10" type="primary">LOC104733083</name>
</gene>
<reference evidence="9" key="1">
    <citation type="journal article" date="2014" name="Nat. Commun.">
        <title>The emerging biofuel crop Camelina sativa retains a highly undifferentiated hexaploid genome structure.</title>
        <authorList>
            <person name="Kagale S."/>
            <person name="Koh C."/>
            <person name="Nixon J."/>
            <person name="Bollina V."/>
            <person name="Clarke W.E."/>
            <person name="Tuteja R."/>
            <person name="Spillane C."/>
            <person name="Robinson S.J."/>
            <person name="Links M.G."/>
            <person name="Clarke C."/>
            <person name="Higgins E.E."/>
            <person name="Huebert T."/>
            <person name="Sharpe A.G."/>
            <person name="Parkin I.A."/>
        </authorList>
    </citation>
    <scope>NUCLEOTIDE SEQUENCE [LARGE SCALE GENOMIC DNA]</scope>
    <source>
        <strain evidence="9">cv. DH55</strain>
    </source>
</reference>
<dbReference type="RefSeq" id="XP_010450996.1">
    <property type="nucleotide sequence ID" value="XM_010452694.2"/>
</dbReference>
<evidence type="ECO:0000313" key="10">
    <source>
        <dbReference type="RefSeq" id="XP_010450996.1"/>
    </source>
</evidence>
<evidence type="ECO:0000256" key="5">
    <source>
        <dbReference type="ARBA" id="ARBA00023002"/>
    </source>
</evidence>
<evidence type="ECO:0000256" key="7">
    <source>
        <dbReference type="ARBA" id="ARBA00023033"/>
    </source>
</evidence>
<reference evidence="10" key="2">
    <citation type="submission" date="2025-08" db="UniProtKB">
        <authorList>
            <consortium name="RefSeq"/>
        </authorList>
    </citation>
    <scope>IDENTIFICATION</scope>
    <source>
        <tissue evidence="10">Leaf</tissue>
    </source>
</reference>
<dbReference type="Pfam" id="PF00067">
    <property type="entry name" value="p450"/>
    <property type="match status" value="1"/>
</dbReference>
<keyword evidence="4 8" id="KW-0479">Metal-binding</keyword>
<name>A0ABM0V5C8_CAMSA</name>
<dbReference type="PANTHER" id="PTHR24296">
    <property type="entry name" value="CYTOCHROME P450"/>
    <property type="match status" value="1"/>
</dbReference>
<comment type="similarity">
    <text evidence="2 8">Belongs to the cytochrome P450 family.</text>
</comment>
<keyword evidence="9" id="KW-1185">Reference proteome</keyword>
<keyword evidence="3 8" id="KW-0349">Heme</keyword>
<accession>A0ABM0V5C8</accession>